<protein>
    <recommendedName>
        <fullName evidence="4">Testis-expressed protein 19.2</fullName>
    </recommendedName>
</protein>
<feature type="region of interest" description="Disordered" evidence="1">
    <location>
        <begin position="338"/>
        <end position="398"/>
    </location>
</feature>
<accession>A0A6B0RBE9</accession>
<feature type="region of interest" description="Disordered" evidence="1">
    <location>
        <begin position="100"/>
        <end position="133"/>
    </location>
</feature>
<proteinExistence type="predicted"/>
<evidence type="ECO:0000313" key="3">
    <source>
        <dbReference type="Proteomes" id="UP000322234"/>
    </source>
</evidence>
<feature type="compositionally biased region" description="Acidic residues" evidence="1">
    <location>
        <begin position="100"/>
        <end position="112"/>
    </location>
</feature>
<dbReference type="EMBL" id="VBQZ03000036">
    <property type="protein sequence ID" value="MXQ87205.1"/>
    <property type="molecule type" value="Genomic_DNA"/>
</dbReference>
<evidence type="ECO:0008006" key="4">
    <source>
        <dbReference type="Google" id="ProtNLM"/>
    </source>
</evidence>
<gene>
    <name evidence="2" type="ORF">E5288_WYG007644</name>
</gene>
<dbReference type="GO" id="GO:0001890">
    <property type="term" value="P:placenta development"/>
    <property type="evidence" value="ECO:0007669"/>
    <property type="project" value="TreeGrafter"/>
</dbReference>
<keyword evidence="3" id="KW-1185">Reference proteome</keyword>
<dbReference type="Pfam" id="PF15553">
    <property type="entry name" value="TEX19"/>
    <property type="match status" value="1"/>
</dbReference>
<comment type="caution">
    <text evidence="2">The sequence shown here is derived from an EMBL/GenBank/DDBJ whole genome shotgun (WGS) entry which is preliminary data.</text>
</comment>
<sequence length="398" mass="44109">MGHLDVPYSRAPQNHPKRNTFILFQHFPSGFVSLWQVLSDLESDSLAMCPPVSKRYAAEGMSYLHASWRYQLQHGRQLRICFACYKAAFLDLKRQLESEDLEDGDWDPELMDNSETGSEQGSSPVMGPNWAQGLWEPAQGESVGWGLDTLASGPVESEDMDLDDHFVPTELQPQDAAPLGLDAEDADWTQGLPWRFGEIPTCSHWPSPSIPWEGFFKVDLPAGEPMVLELGTTQDMDPLEAEAYLLDLQILSLVGRYDAVYLQKMKPRGVQMTPGQCWKLLLEPDEVWVVRLQDAPQKQELHHWKLSILESSPPGQIEELVPADSALLKRGFTILSYSPSAKRKPEEGDSASRPQSSTQGGDAGTSGPREPGENLAAMGASALGELPHFQPFNPGSQN</sequence>
<organism evidence="2 3">
    <name type="scientific">Bos mutus</name>
    <name type="common">wild yak</name>
    <dbReference type="NCBI Taxonomy" id="72004"/>
    <lineage>
        <taxon>Eukaryota</taxon>
        <taxon>Metazoa</taxon>
        <taxon>Chordata</taxon>
        <taxon>Craniata</taxon>
        <taxon>Vertebrata</taxon>
        <taxon>Euteleostomi</taxon>
        <taxon>Mammalia</taxon>
        <taxon>Eutheria</taxon>
        <taxon>Laurasiatheria</taxon>
        <taxon>Artiodactyla</taxon>
        <taxon>Ruminantia</taxon>
        <taxon>Pecora</taxon>
        <taxon>Bovidae</taxon>
        <taxon>Bovinae</taxon>
        <taxon>Bos</taxon>
    </lineage>
</organism>
<feature type="compositionally biased region" description="Polar residues" evidence="1">
    <location>
        <begin position="113"/>
        <end position="123"/>
    </location>
</feature>
<dbReference type="InterPro" id="IPR029093">
    <property type="entry name" value="TEX19"/>
</dbReference>
<dbReference type="Proteomes" id="UP000322234">
    <property type="component" value="Unassembled WGS sequence"/>
</dbReference>
<evidence type="ECO:0000256" key="1">
    <source>
        <dbReference type="SAM" id="MobiDB-lite"/>
    </source>
</evidence>
<name>A0A6B0RBE9_9CETA</name>
<reference evidence="2" key="1">
    <citation type="submission" date="2019-10" db="EMBL/GenBank/DDBJ databases">
        <title>The sequence and de novo assembly of the wild yak genome.</title>
        <authorList>
            <person name="Liu Y."/>
        </authorList>
    </citation>
    <scope>NUCLEOTIDE SEQUENCE [LARGE SCALE GENOMIC DNA]</scope>
    <source>
        <strain evidence="2">WY2019</strain>
    </source>
</reference>
<dbReference type="AlphaFoldDB" id="A0A6B0RBE9"/>
<dbReference type="GO" id="GO:0005634">
    <property type="term" value="C:nucleus"/>
    <property type="evidence" value="ECO:0007669"/>
    <property type="project" value="TreeGrafter"/>
</dbReference>
<dbReference type="PANTHER" id="PTHR31387">
    <property type="entry name" value="TESTIS-EXPRESSED PROTEIN 19"/>
    <property type="match status" value="1"/>
</dbReference>
<dbReference type="GO" id="GO:0008584">
    <property type="term" value="P:male gonad development"/>
    <property type="evidence" value="ECO:0007669"/>
    <property type="project" value="TreeGrafter"/>
</dbReference>
<dbReference type="PANTHER" id="PTHR31387:SF0">
    <property type="entry name" value="TESTIS-EXPRESSED PROTEIN 19"/>
    <property type="match status" value="1"/>
</dbReference>
<dbReference type="GO" id="GO:0005737">
    <property type="term" value="C:cytoplasm"/>
    <property type="evidence" value="ECO:0007669"/>
    <property type="project" value="TreeGrafter"/>
</dbReference>
<evidence type="ECO:0000313" key="2">
    <source>
        <dbReference type="EMBL" id="MXQ87205.1"/>
    </source>
</evidence>
<dbReference type="GO" id="GO:0007283">
    <property type="term" value="P:spermatogenesis"/>
    <property type="evidence" value="ECO:0007669"/>
    <property type="project" value="TreeGrafter"/>
</dbReference>